<organism evidence="10 11">
    <name type="scientific">Burkholderia cepacia</name>
    <name type="common">Pseudomonas cepacia</name>
    <dbReference type="NCBI Taxonomy" id="292"/>
    <lineage>
        <taxon>Bacteria</taxon>
        <taxon>Pseudomonadati</taxon>
        <taxon>Pseudomonadota</taxon>
        <taxon>Betaproteobacteria</taxon>
        <taxon>Burkholderiales</taxon>
        <taxon>Burkholderiaceae</taxon>
        <taxon>Burkholderia</taxon>
        <taxon>Burkholderia cepacia complex</taxon>
    </lineage>
</organism>
<dbReference type="PANTHER" id="PTHR43357:SF4">
    <property type="entry name" value="INNER MEMBRANE ABC TRANSPORTER PERMEASE PROTEIN YDCV"/>
    <property type="match status" value="1"/>
</dbReference>
<evidence type="ECO:0000256" key="3">
    <source>
        <dbReference type="ARBA" id="ARBA00022475"/>
    </source>
</evidence>
<dbReference type="GO" id="GO:0005886">
    <property type="term" value="C:plasma membrane"/>
    <property type="evidence" value="ECO:0007669"/>
    <property type="project" value="UniProtKB-SubCell"/>
</dbReference>
<keyword evidence="4" id="KW-0997">Cell inner membrane</keyword>
<comment type="subcellular location">
    <subcellularLocation>
        <location evidence="1">Cell inner membrane</location>
        <topology evidence="1">Multi-pass membrane protein</topology>
    </subcellularLocation>
    <subcellularLocation>
        <location evidence="8">Cell membrane</location>
        <topology evidence="8">Multi-pass membrane protein</topology>
    </subcellularLocation>
</comment>
<dbReference type="InterPro" id="IPR035906">
    <property type="entry name" value="MetI-like_sf"/>
</dbReference>
<evidence type="ECO:0000256" key="7">
    <source>
        <dbReference type="ARBA" id="ARBA00023136"/>
    </source>
</evidence>
<gene>
    <name evidence="10" type="ORF">NCTC10661_02143</name>
</gene>
<keyword evidence="2 8" id="KW-0813">Transport</keyword>
<evidence type="ECO:0000256" key="2">
    <source>
        <dbReference type="ARBA" id="ARBA00022448"/>
    </source>
</evidence>
<dbReference type="SUPFAM" id="SSF161098">
    <property type="entry name" value="MetI-like"/>
    <property type="match status" value="1"/>
</dbReference>
<dbReference type="AlphaFoldDB" id="A0AAE8T2D7"/>
<comment type="caution">
    <text evidence="10">The sequence shown here is derived from an EMBL/GenBank/DDBJ whole genome shotgun (WGS) entry which is preliminary data.</text>
</comment>
<dbReference type="Proteomes" id="UP000250416">
    <property type="component" value="Unassembled WGS sequence"/>
</dbReference>
<dbReference type="PANTHER" id="PTHR43357">
    <property type="entry name" value="INNER MEMBRANE ABC TRANSPORTER PERMEASE PROTEIN YDCV"/>
    <property type="match status" value="1"/>
</dbReference>
<dbReference type="Gene3D" id="1.10.3720.10">
    <property type="entry name" value="MetI-like"/>
    <property type="match status" value="1"/>
</dbReference>
<dbReference type="CDD" id="cd06261">
    <property type="entry name" value="TM_PBP2"/>
    <property type="match status" value="1"/>
</dbReference>
<evidence type="ECO:0000313" key="11">
    <source>
        <dbReference type="Proteomes" id="UP000250416"/>
    </source>
</evidence>
<evidence type="ECO:0000313" key="10">
    <source>
        <dbReference type="EMBL" id="SPV17818.1"/>
    </source>
</evidence>
<evidence type="ECO:0000256" key="5">
    <source>
        <dbReference type="ARBA" id="ARBA00022692"/>
    </source>
</evidence>
<keyword evidence="5 8" id="KW-0812">Transmembrane</keyword>
<name>A0AAE8T2D7_BURCE</name>
<feature type="transmembrane region" description="Helical" evidence="8">
    <location>
        <begin position="113"/>
        <end position="136"/>
    </location>
</feature>
<feature type="transmembrane region" description="Helical" evidence="8">
    <location>
        <begin position="86"/>
        <end position="107"/>
    </location>
</feature>
<feature type="transmembrane region" description="Helical" evidence="8">
    <location>
        <begin position="59"/>
        <end position="79"/>
    </location>
</feature>
<keyword evidence="6 8" id="KW-1133">Transmembrane helix</keyword>
<sequence>MPGLRELKNSMWSIWIAYTVVWLAYGMRLIQSALLQVGPELEEAGRSVGATRSRVSLDVTLPLVRFGLLAAWLLIFMIFEREYSTAVYLLSPGTEVIGALLVSLWATGAVDQVAALSVINIAMVGAGLGVALRFGVKLHG</sequence>
<keyword evidence="7 8" id="KW-0472">Membrane</keyword>
<protein>
    <submittedName>
        <fullName evidence="10">ABC Fe3+ siderophore transporter, inner membrane subunit</fullName>
    </submittedName>
</protein>
<dbReference type="EMBL" id="UARD01000010">
    <property type="protein sequence ID" value="SPV17818.1"/>
    <property type="molecule type" value="Genomic_DNA"/>
</dbReference>
<reference evidence="10 11" key="1">
    <citation type="submission" date="2018-06" db="EMBL/GenBank/DDBJ databases">
        <authorList>
            <consortium name="Pathogen Informatics"/>
            <person name="Doyle S."/>
        </authorList>
    </citation>
    <scope>NUCLEOTIDE SEQUENCE [LARGE SCALE GENOMIC DNA]</scope>
    <source>
        <strain evidence="10 11">NCTC10661</strain>
    </source>
</reference>
<comment type="similarity">
    <text evidence="8">Belongs to the binding-protein-dependent transport system permease family.</text>
</comment>
<evidence type="ECO:0000256" key="8">
    <source>
        <dbReference type="RuleBase" id="RU363032"/>
    </source>
</evidence>
<evidence type="ECO:0000256" key="6">
    <source>
        <dbReference type="ARBA" id="ARBA00022989"/>
    </source>
</evidence>
<accession>A0AAE8T2D7</accession>
<proteinExistence type="inferred from homology"/>
<dbReference type="GO" id="GO:0055085">
    <property type="term" value="P:transmembrane transport"/>
    <property type="evidence" value="ECO:0007669"/>
    <property type="project" value="InterPro"/>
</dbReference>
<dbReference type="PROSITE" id="PS50928">
    <property type="entry name" value="ABC_TM1"/>
    <property type="match status" value="1"/>
</dbReference>
<feature type="transmembrane region" description="Helical" evidence="8">
    <location>
        <begin position="12"/>
        <end position="30"/>
    </location>
</feature>
<evidence type="ECO:0000256" key="1">
    <source>
        <dbReference type="ARBA" id="ARBA00004429"/>
    </source>
</evidence>
<evidence type="ECO:0000259" key="9">
    <source>
        <dbReference type="PROSITE" id="PS50928"/>
    </source>
</evidence>
<evidence type="ECO:0000256" key="4">
    <source>
        <dbReference type="ARBA" id="ARBA00022519"/>
    </source>
</evidence>
<dbReference type="Pfam" id="PF00528">
    <property type="entry name" value="BPD_transp_1"/>
    <property type="match status" value="1"/>
</dbReference>
<keyword evidence="3" id="KW-1003">Cell membrane</keyword>
<feature type="domain" description="ABC transmembrane type-1" evidence="9">
    <location>
        <begin position="1"/>
        <end position="134"/>
    </location>
</feature>
<dbReference type="InterPro" id="IPR000515">
    <property type="entry name" value="MetI-like"/>
</dbReference>